<dbReference type="Proteomes" id="UP000192907">
    <property type="component" value="Unassembled WGS sequence"/>
</dbReference>
<dbReference type="PROSITE" id="PS51257">
    <property type="entry name" value="PROKAR_LIPOPROTEIN"/>
    <property type="match status" value="1"/>
</dbReference>
<dbReference type="AlphaFoldDB" id="A0A1Y6C9H8"/>
<feature type="signal peptide" evidence="2">
    <location>
        <begin position="1"/>
        <end position="19"/>
    </location>
</feature>
<gene>
    <name evidence="3" type="ORF">SAMN06296036_1167</name>
</gene>
<accession>A0A1Y6C9H8</accession>
<reference evidence="4" key="1">
    <citation type="submission" date="2017-04" db="EMBL/GenBank/DDBJ databases">
        <authorList>
            <person name="Varghese N."/>
            <person name="Submissions S."/>
        </authorList>
    </citation>
    <scope>NUCLEOTIDE SEQUENCE [LARGE SCALE GENOMIC DNA]</scope>
    <source>
        <strain evidence="4">RKEM611</strain>
    </source>
</reference>
<dbReference type="EMBL" id="FWZT01000016">
    <property type="protein sequence ID" value="SMF51689.1"/>
    <property type="molecule type" value="Genomic_DNA"/>
</dbReference>
<organism evidence="3 4">
    <name type="scientific">Pseudobacteriovorax antillogorgiicola</name>
    <dbReference type="NCBI Taxonomy" id="1513793"/>
    <lineage>
        <taxon>Bacteria</taxon>
        <taxon>Pseudomonadati</taxon>
        <taxon>Bdellovibrionota</taxon>
        <taxon>Oligoflexia</taxon>
        <taxon>Oligoflexales</taxon>
        <taxon>Pseudobacteriovoracaceae</taxon>
        <taxon>Pseudobacteriovorax</taxon>
    </lineage>
</organism>
<keyword evidence="4" id="KW-1185">Reference proteome</keyword>
<evidence type="ECO:0000313" key="4">
    <source>
        <dbReference type="Proteomes" id="UP000192907"/>
    </source>
</evidence>
<dbReference type="OrthoDB" id="5523492at2"/>
<evidence type="ECO:0000313" key="3">
    <source>
        <dbReference type="EMBL" id="SMF51689.1"/>
    </source>
</evidence>
<sequence length="223" mass="24757">MRWSLYLLLAVVNLSLLQACNRQSEQDDDKRTIPPSADLNQDGDGDTPQNDKDNSGTPVDEFPEAPSAYYKLKPSKLLARDLSAALNMSLEALCQDQGDRPCFQDIHNISLGGVAPYKSAIYTAKAISSRSAIAMERSALIACRNRVEKDLTSSQDSVILHDRPSVMISQAFQRILSRDPTPSEIDTQLNLLKRTKVTSAAPKRDWGLLLCYSLVTSTEFLFY</sequence>
<protein>
    <recommendedName>
        <fullName evidence="5">DUF1553 domain-containing protein</fullName>
    </recommendedName>
</protein>
<evidence type="ECO:0000256" key="2">
    <source>
        <dbReference type="SAM" id="SignalP"/>
    </source>
</evidence>
<dbReference type="STRING" id="1513793.SAMN06296036_1167"/>
<feature type="region of interest" description="Disordered" evidence="1">
    <location>
        <begin position="23"/>
        <end position="64"/>
    </location>
</feature>
<evidence type="ECO:0000256" key="1">
    <source>
        <dbReference type="SAM" id="MobiDB-lite"/>
    </source>
</evidence>
<feature type="chain" id="PRO_5013300469" description="DUF1553 domain-containing protein" evidence="2">
    <location>
        <begin position="20"/>
        <end position="223"/>
    </location>
</feature>
<dbReference type="RefSeq" id="WP_132321897.1">
    <property type="nucleotide sequence ID" value="NZ_FWZT01000016.1"/>
</dbReference>
<proteinExistence type="predicted"/>
<keyword evidence="2" id="KW-0732">Signal</keyword>
<evidence type="ECO:0008006" key="5">
    <source>
        <dbReference type="Google" id="ProtNLM"/>
    </source>
</evidence>
<name>A0A1Y6C9H8_9BACT</name>